<sequence length="63" mass="7118">MNHNDVDRRTAPELPARALTSHSLTPRALARDSGGRYGDEPWLRPLTRTVPSRRLHRSCEGGR</sequence>
<protein>
    <submittedName>
        <fullName evidence="2">Uncharacterized protein</fullName>
    </submittedName>
</protein>
<dbReference type="Proteomes" id="UP001432014">
    <property type="component" value="Chromosome"/>
</dbReference>
<keyword evidence="3" id="KW-1185">Reference proteome</keyword>
<accession>A0ABZ1WB35</accession>
<dbReference type="RefSeq" id="WP_329496128.1">
    <property type="nucleotide sequence ID" value="NZ_CP108460.1"/>
</dbReference>
<proteinExistence type="predicted"/>
<evidence type="ECO:0000313" key="2">
    <source>
        <dbReference type="EMBL" id="WUS57978.1"/>
    </source>
</evidence>
<name>A0ABZ1WB35_9ACTN</name>
<evidence type="ECO:0000256" key="1">
    <source>
        <dbReference type="SAM" id="MobiDB-lite"/>
    </source>
</evidence>
<feature type="compositionally biased region" description="Basic and acidic residues" evidence="1">
    <location>
        <begin position="1"/>
        <end position="11"/>
    </location>
</feature>
<organism evidence="2 3">
    <name type="scientific">Kitasatospora herbaricolor</name>
    <dbReference type="NCBI Taxonomy" id="68217"/>
    <lineage>
        <taxon>Bacteria</taxon>
        <taxon>Bacillati</taxon>
        <taxon>Actinomycetota</taxon>
        <taxon>Actinomycetes</taxon>
        <taxon>Kitasatosporales</taxon>
        <taxon>Streptomycetaceae</taxon>
        <taxon>Kitasatospora</taxon>
    </lineage>
</organism>
<gene>
    <name evidence="2" type="ORF">OG469_22190</name>
</gene>
<evidence type="ECO:0000313" key="3">
    <source>
        <dbReference type="Proteomes" id="UP001432014"/>
    </source>
</evidence>
<dbReference type="EMBL" id="CP108482">
    <property type="protein sequence ID" value="WUS57978.1"/>
    <property type="molecule type" value="Genomic_DNA"/>
</dbReference>
<feature type="compositionally biased region" description="Basic and acidic residues" evidence="1">
    <location>
        <begin position="29"/>
        <end position="42"/>
    </location>
</feature>
<reference evidence="2 3" key="1">
    <citation type="submission" date="2022-10" db="EMBL/GenBank/DDBJ databases">
        <title>The complete genomes of actinobacterial strains from the NBC collection.</title>
        <authorList>
            <person name="Joergensen T.S."/>
            <person name="Alvarez Arevalo M."/>
            <person name="Sterndorff E.B."/>
            <person name="Faurdal D."/>
            <person name="Vuksanovic O."/>
            <person name="Mourched A.-S."/>
            <person name="Charusanti P."/>
            <person name="Shaw S."/>
            <person name="Blin K."/>
            <person name="Weber T."/>
        </authorList>
    </citation>
    <scope>NUCLEOTIDE SEQUENCE [LARGE SCALE GENOMIC DNA]</scope>
    <source>
        <strain evidence="2 3">NBC_01247</strain>
    </source>
</reference>
<feature type="region of interest" description="Disordered" evidence="1">
    <location>
        <begin position="1"/>
        <end position="44"/>
    </location>
</feature>